<dbReference type="EMBL" id="QEFC01001762">
    <property type="protein sequence ID" value="KAE9456111.1"/>
    <property type="molecule type" value="Genomic_DNA"/>
</dbReference>
<dbReference type="PANTHER" id="PTHR12809:SF2">
    <property type="entry name" value="MEDIATOR OF RNA POLYMERASE II TRANSCRIPTION SUBUNIT 14"/>
    <property type="match status" value="1"/>
</dbReference>
<evidence type="ECO:0000256" key="8">
    <source>
        <dbReference type="SAM" id="MobiDB-lite"/>
    </source>
</evidence>
<sequence length="1690" mass="182447">MAELGQQQTVEFSTLVGRAAEESYLSLKELVDKSRSTEQSDSEKKISILKFLCKTQQRMLRLNVLAKWCQQSTLTVDQQKPALKKLDALVRSKLLEVTLPKEISEVKVSDGTAILRVDGEFKKWACEVGRIAKNVLGDDLERRMAAAENPFISLYSVLHELCIALVMDTVIRQVQSLRQGRWKDAIRFELVSDGGVGQGGSAGTTQTSQDGETDSAGLRTPGLKILYWLDFDRTSGTSDSGSCPFLKIEPGPDLQIKCLHSSFVIDPLTGKEAEFSLDQSCIDVEKLLLRAICCYRYTRLLEIYKELVKNAEICRTAGDVLLQCHPDESDVGYKKKDNKSNARECEGQEVLHVRAYGSSFFTLGINIGSLTRSVKALSSVGLNISHSSFQNCLFFTCRNGRFLLHSSNNIITPSAVVESEEALNQGSMIAAEVFIRLRSRSILHLFACIGRFIGLEVYEHGFAAVKVPKNILNGQNSLLMGFPDSGSSYFLLMQLDKDFKPLFKLLETQADPSGKDLSSCDLHNFIRSKNVDIGLIQMHEDEVNLSLLDFGKLLSLSPNSVGANQTSGQGLLSEITLEGSMLGSGNLPSSFSSIVDEVFELERGSSAPFSIQGPSSSFNTSVALPLGSGPVNFRSIKGGTSAHISNVPKVITLPGSSPSSGPARGATLKKLSASKSDQDLSKIRSAHSADSSATMDEDQLNASGNRSSRLLSPPRLTGPRVSAPIAKPIGPINSTTATVDGSFKVSGSSSWATTTESGRPDLAVSPTSSLDAVKRSRKRTVSDMLNLIPSLLEDYSGFCKRRKITESGFKQQISPHALFTSEMVGKPEGYSYASLIAEANKGNAPSSIYVSALLHVIRHCSLCIKHARLTSQMDALDIPYVEEVGLRNASSNLWFRLPFARGDTWQHICLRLGRPGSMCWDVKINDQHFRDLWELQKGSNTTPWGSGVRIANTSDVDSHIRYDPEGVVLSYHSVEADSIKKLVADIQRLSNARMFALGMRKLLGVRPDDKGEESGANSDGKAPPSVKGAVETTDRFSEHMRRVFRIEDVGLMSLWFSFGSVGSGVLARFVVEWESSKEGCTMHVSPDQLWPHTKFLEDFINGAEVASLLDCIRLTAGPLHALAGATRPARAGSASGIPGVTTPISVGGKQSGYPQHQSQLQSNSTTNGSQAPTAIGGNPIQSTAAASLGNHNLHGAVMLAAAGRGGPGIVPSSLLPIDVSVVLRGPYWIRIIYRKNFAVDMRCFAGDQVWLQPATPPKVGHSMGGSLPCPQFRPFIMEHVAQELNGLEPNFAGGQPTVGMPNPNSPNPSSVQLSTSGVNRVNLSNPGGIPRAGNQVSGPNRMGNALSASPNLSVVSAGLPIRRSPGAGVPAHVRGELNTAIIGLGDDGGYGGGWVPLVALRKFLEEFSRTASPAILCGVKVLSTCRGYVFAVSVHRVQLLLQVLSVKRFHHSQQQQQNTAIAQEELTQSEIGEICDYFSRRVASEPYDASRVASFITLLTLPISVLREFLKLIAWKKGLAQSQGGDTAPAQKPRIELCLENHAGLNVDGNSENLSATKSNIHFNKPHNSVDFALTVVLDPTHIPHINAAGGAAWLPYCVSVRLRYSFGENPNVSFLGMEGSHGGRACWLQVDDWEKCKQKVGTTVGMNLTAGDISQGRLRIVADSVQRTLHFCLQGLRDGSGVTASSGAS</sequence>
<protein>
    <recommendedName>
        <fullName evidence="7">Mediator of RNA polymerase II transcription subunit 14</fullName>
    </recommendedName>
    <alternativeName>
        <fullName evidence="7">Mediator complex subunit 14</fullName>
    </alternativeName>
</protein>
<evidence type="ECO:0000256" key="2">
    <source>
        <dbReference type="ARBA" id="ARBA00007813"/>
    </source>
</evidence>
<keyword evidence="3 7" id="KW-0805">Transcription regulation</keyword>
<dbReference type="InterPro" id="IPR013947">
    <property type="entry name" value="Mediator_Med14"/>
</dbReference>
<evidence type="ECO:0000256" key="4">
    <source>
        <dbReference type="ARBA" id="ARBA00023159"/>
    </source>
</evidence>
<keyword evidence="5 7" id="KW-0804">Transcription</keyword>
<comment type="subcellular location">
    <subcellularLocation>
        <location evidence="1 7">Nucleus</location>
    </subcellularLocation>
</comment>
<comment type="similarity">
    <text evidence="2 7">Belongs to the Mediator complex subunit 14 family.</text>
</comment>
<evidence type="ECO:0000313" key="11">
    <source>
        <dbReference type="Proteomes" id="UP000428333"/>
    </source>
</evidence>
<feature type="compositionally biased region" description="Polar residues" evidence="8">
    <location>
        <begin position="1152"/>
        <end position="1172"/>
    </location>
</feature>
<feature type="region of interest" description="Disordered" evidence="8">
    <location>
        <begin position="653"/>
        <end position="733"/>
    </location>
</feature>
<evidence type="ECO:0000256" key="6">
    <source>
        <dbReference type="ARBA" id="ARBA00023242"/>
    </source>
</evidence>
<feature type="region of interest" description="Disordered" evidence="8">
    <location>
        <begin position="197"/>
        <end position="217"/>
    </location>
</feature>
<evidence type="ECO:0000256" key="3">
    <source>
        <dbReference type="ARBA" id="ARBA00023015"/>
    </source>
</evidence>
<evidence type="ECO:0000256" key="5">
    <source>
        <dbReference type="ARBA" id="ARBA00023163"/>
    </source>
</evidence>
<accession>A0A6A4LIP3</accession>
<dbReference type="GO" id="GO:0070847">
    <property type="term" value="C:core mediator complex"/>
    <property type="evidence" value="ECO:0007669"/>
    <property type="project" value="TreeGrafter"/>
</dbReference>
<organism evidence="10 11">
    <name type="scientific">Rhododendron williamsianum</name>
    <dbReference type="NCBI Taxonomy" id="262921"/>
    <lineage>
        <taxon>Eukaryota</taxon>
        <taxon>Viridiplantae</taxon>
        <taxon>Streptophyta</taxon>
        <taxon>Embryophyta</taxon>
        <taxon>Tracheophyta</taxon>
        <taxon>Spermatophyta</taxon>
        <taxon>Magnoliopsida</taxon>
        <taxon>eudicotyledons</taxon>
        <taxon>Gunneridae</taxon>
        <taxon>Pentapetalae</taxon>
        <taxon>asterids</taxon>
        <taxon>Ericales</taxon>
        <taxon>Ericaceae</taxon>
        <taxon>Ericoideae</taxon>
        <taxon>Rhodoreae</taxon>
        <taxon>Rhododendron</taxon>
    </lineage>
</organism>
<gene>
    <name evidence="10" type="ORF">C3L33_11984</name>
</gene>
<reference evidence="10 11" key="1">
    <citation type="journal article" date="2019" name="Genome Biol. Evol.">
        <title>The Rhododendron genome and chromosomal organization provide insight into shared whole-genome duplications across the heath family (Ericaceae).</title>
        <authorList>
            <person name="Soza V.L."/>
            <person name="Lindsley D."/>
            <person name="Waalkes A."/>
            <person name="Ramage E."/>
            <person name="Patwardhan R.P."/>
            <person name="Burton J.N."/>
            <person name="Adey A."/>
            <person name="Kumar A."/>
            <person name="Qiu R."/>
            <person name="Shendure J."/>
            <person name="Hall B."/>
        </authorList>
    </citation>
    <scope>NUCLEOTIDE SEQUENCE [LARGE SCALE GENOMIC DNA]</scope>
    <source>
        <strain evidence="10">RSF 1966-606</strain>
    </source>
</reference>
<dbReference type="GO" id="GO:0016592">
    <property type="term" value="C:mediator complex"/>
    <property type="evidence" value="ECO:0007669"/>
    <property type="project" value="UniProtKB-UniRule"/>
</dbReference>
<evidence type="ECO:0000259" key="9">
    <source>
        <dbReference type="Pfam" id="PF08638"/>
    </source>
</evidence>
<feature type="domain" description="Mediator complex subunit MED14 N-terminal" evidence="9">
    <location>
        <begin position="9"/>
        <end position="72"/>
    </location>
</feature>
<proteinExistence type="inferred from homology"/>
<feature type="non-terminal residue" evidence="10">
    <location>
        <position position="1"/>
    </location>
</feature>
<dbReference type="PANTHER" id="PTHR12809">
    <property type="entry name" value="MEDIATOR COMPLEX SUBUNIT"/>
    <property type="match status" value="1"/>
</dbReference>
<evidence type="ECO:0000313" key="10">
    <source>
        <dbReference type="EMBL" id="KAE9456111.1"/>
    </source>
</evidence>
<feature type="region of interest" description="Disordered" evidence="8">
    <location>
        <begin position="1131"/>
        <end position="1179"/>
    </location>
</feature>
<dbReference type="InterPro" id="IPR055122">
    <property type="entry name" value="Med14_N"/>
</dbReference>
<feature type="region of interest" description="Disordered" evidence="8">
    <location>
        <begin position="1006"/>
        <end position="1032"/>
    </location>
</feature>
<comment type="function">
    <text evidence="7">Component of the Mediator complex, a coactivator involved in the regulated transcription of nearly all RNA polymerase II-dependent genes. Mediator functions as a bridge to convey information from gene-specific regulatory proteins to the basal RNA polymerase II transcription machinery. Mediator is recruited to promoters by direct interactions with regulatory proteins and serves as a scaffold for the assembly of a functional preinitiation complex with RNA polymerase II and the general transcription factors.</text>
</comment>
<dbReference type="OrthoDB" id="205099at2759"/>
<dbReference type="Pfam" id="PF08638">
    <property type="entry name" value="Med14"/>
    <property type="match status" value="1"/>
</dbReference>
<evidence type="ECO:0000256" key="1">
    <source>
        <dbReference type="ARBA" id="ARBA00004123"/>
    </source>
</evidence>
<keyword evidence="11" id="KW-1185">Reference proteome</keyword>
<keyword evidence="4 7" id="KW-0010">Activator</keyword>
<dbReference type="GO" id="GO:0003712">
    <property type="term" value="F:transcription coregulator activity"/>
    <property type="evidence" value="ECO:0007669"/>
    <property type="project" value="UniProtKB-UniRule"/>
</dbReference>
<comment type="subunit">
    <text evidence="7">Component of the Mediator complex.</text>
</comment>
<comment type="caution">
    <text evidence="10">The sequence shown here is derived from an EMBL/GenBank/DDBJ whole genome shotgun (WGS) entry which is preliminary data.</text>
</comment>
<feature type="compositionally biased region" description="Polar residues" evidence="8">
    <location>
        <begin position="688"/>
        <end position="710"/>
    </location>
</feature>
<evidence type="ECO:0000256" key="7">
    <source>
        <dbReference type="RuleBase" id="RU365082"/>
    </source>
</evidence>
<dbReference type="Proteomes" id="UP000428333">
    <property type="component" value="Linkage Group LG07"/>
</dbReference>
<keyword evidence="6 7" id="KW-0539">Nucleus</keyword>
<name>A0A6A4LIP3_9ERIC</name>
<dbReference type="GO" id="GO:0006357">
    <property type="term" value="P:regulation of transcription by RNA polymerase II"/>
    <property type="evidence" value="ECO:0007669"/>
    <property type="project" value="InterPro"/>
</dbReference>